<evidence type="ECO:0000313" key="4">
    <source>
        <dbReference type="Proteomes" id="UP001642482"/>
    </source>
</evidence>
<feature type="coiled-coil region" evidence="1">
    <location>
        <begin position="390"/>
        <end position="417"/>
    </location>
</feature>
<dbReference type="PANTHER" id="PTHR31138">
    <property type="entry name" value="CHROMOSOME 19, WHOLE GENOME SHOTGUN SEQUENCE"/>
    <property type="match status" value="1"/>
</dbReference>
<dbReference type="EMBL" id="CAWUHD010000005">
    <property type="protein sequence ID" value="CAK7210426.1"/>
    <property type="molecule type" value="Genomic_DNA"/>
</dbReference>
<protein>
    <recommendedName>
        <fullName evidence="2">HAM1-like N-terminal domain-containing protein</fullName>
    </recommendedName>
</protein>
<dbReference type="Pfam" id="PF19343">
    <property type="entry name" value="HAM1_N"/>
    <property type="match status" value="1"/>
</dbReference>
<dbReference type="Gene3D" id="3.15.10.10">
    <property type="entry name" value="Bactericidal permeability-increasing protein, domain 1"/>
    <property type="match status" value="1"/>
</dbReference>
<evidence type="ECO:0000259" key="2">
    <source>
        <dbReference type="Pfam" id="PF19343"/>
    </source>
</evidence>
<dbReference type="SUPFAM" id="SSF55394">
    <property type="entry name" value="Bactericidal permeability-increasing protein, BPI"/>
    <property type="match status" value="1"/>
</dbReference>
<feature type="domain" description="HAM1-like N-terminal" evidence="2">
    <location>
        <begin position="32"/>
        <end position="238"/>
    </location>
</feature>
<dbReference type="Proteomes" id="UP001642482">
    <property type="component" value="Unassembled WGS sequence"/>
</dbReference>
<accession>A0ABP0ATD9</accession>
<keyword evidence="4" id="KW-1185">Reference proteome</keyword>
<keyword evidence="1" id="KW-0175">Coiled coil</keyword>
<organism evidence="3 4">
    <name type="scientific">Sporothrix eucalyptigena</name>
    <dbReference type="NCBI Taxonomy" id="1812306"/>
    <lineage>
        <taxon>Eukaryota</taxon>
        <taxon>Fungi</taxon>
        <taxon>Dikarya</taxon>
        <taxon>Ascomycota</taxon>
        <taxon>Pezizomycotina</taxon>
        <taxon>Sordariomycetes</taxon>
        <taxon>Sordariomycetidae</taxon>
        <taxon>Ophiostomatales</taxon>
        <taxon>Ophiostomataceae</taxon>
        <taxon>Sporothrix</taxon>
    </lineage>
</organism>
<name>A0ABP0ATD9_9PEZI</name>
<comment type="caution">
    <text evidence="3">The sequence shown here is derived from an EMBL/GenBank/DDBJ whole genome shotgun (WGS) entry which is preliminary data.</text>
</comment>
<dbReference type="InterPro" id="IPR017943">
    <property type="entry name" value="Bactericidal_perm-incr_a/b_dom"/>
</dbReference>
<evidence type="ECO:0000313" key="3">
    <source>
        <dbReference type="EMBL" id="CAK7210426.1"/>
    </source>
</evidence>
<sequence length="796" mass="87140">MSFCALCGSRSDYDALDEGERRPLLANGDEETLHQKQLHNKLHSYQMARAMGSGYLPSTTQAVANLKRVLPEGRPSPGLSPSGRALTTLTNRFGEQLITLLQNKNAGDQIQDFVWCVQRARLNVNVDADVDVNQIGGQVAFRAGQAIGQANAAYRSLETVGTLLLTNTPFRMFLVDLTAIGRDVFQDTAVSLADASHQAADSVGQLETTAAGSEATKEAVKENVVAVRNEVVAGASKVVADAQESATAKLVDNDTGARDRLLGRLKEAVGTLRQRPDYAESVSILTILLQKYVAGYVRAAEAVVESVEEAVEDVRTGVSGTVETNNEADVALRNFWSFLTNFGDKETWAQLDRKFKALLDRSKGDNQRVDAFLRAVGRTLDAMLTDPSFFDHVDERLGALKKQADDLQDELISLDASSSTSIRDDFESLLEQAKTTLQSVANDRDVSKLVGTSTRIADLLWPANGGYVNTDLLGDAVSVFVPRLVQAIQYIPIPRLEVVSPDVDLLLEGLVLEPGRHKDAQSRSSGSLPSSFLPYNLHVQIRNDVDIRATEVGHRHGTASSIGTAATITIRGLSVAANDFGYILRVHVNPLFRFNDEGIASFHLDERGVDVRLEVDVVRGAEDRMLSLRSAHVRIHHLDFDLRQSKVSWLVWLLKPILRPLLIETIEKQLATSLAESLKTVNQELVFARERLRGAQVATEHSGTSSLASIVPIIRAVVSRFRASGNENPEVDVSIGFEEGSTGVFDGVYAPGSLVRVWREEAVEAQKRIEEDAETGHYSRDGWRNDIFDVPVAVEE</sequence>
<dbReference type="PANTHER" id="PTHR31138:SF4">
    <property type="entry name" value="DUF5923 DOMAIN-CONTAINING PROTEIN"/>
    <property type="match status" value="1"/>
</dbReference>
<proteinExistence type="predicted"/>
<reference evidence="3 4" key="1">
    <citation type="submission" date="2024-01" db="EMBL/GenBank/DDBJ databases">
        <authorList>
            <person name="Allen C."/>
            <person name="Tagirdzhanova G."/>
        </authorList>
    </citation>
    <scope>NUCLEOTIDE SEQUENCE [LARGE SCALE GENOMIC DNA]</scope>
</reference>
<evidence type="ECO:0000256" key="1">
    <source>
        <dbReference type="SAM" id="Coils"/>
    </source>
</evidence>
<dbReference type="InterPro" id="IPR045967">
    <property type="entry name" value="HAM1-like_N"/>
</dbReference>
<gene>
    <name evidence="3" type="ORF">SEUCBS140593_000820</name>
</gene>